<dbReference type="InterPro" id="IPR041679">
    <property type="entry name" value="DNA2/NAM7-like_C"/>
</dbReference>
<evidence type="ECO:0000256" key="1">
    <source>
        <dbReference type="ARBA" id="ARBA00004123"/>
    </source>
</evidence>
<name>A0A9P4KBI5_9PLEO</name>
<dbReference type="Pfam" id="PF23576">
    <property type="entry name" value="SEN1_barrel"/>
    <property type="match status" value="1"/>
</dbReference>
<dbReference type="InterPro" id="IPR047187">
    <property type="entry name" value="SF1_C_Upf1"/>
</dbReference>
<evidence type="ECO:0000259" key="10">
    <source>
        <dbReference type="Pfam" id="PF13086"/>
    </source>
</evidence>
<dbReference type="GO" id="GO:0016787">
    <property type="term" value="F:hydrolase activity"/>
    <property type="evidence" value="ECO:0007669"/>
    <property type="project" value="UniProtKB-KW"/>
</dbReference>
<dbReference type="FunFam" id="3.40.50.300:FF:001152">
    <property type="entry name" value="tRNA-splicing endonuclease, putative"/>
    <property type="match status" value="1"/>
</dbReference>
<dbReference type="Pfam" id="PF12726">
    <property type="entry name" value="SEN1_N"/>
    <property type="match status" value="1"/>
</dbReference>
<sequence>MADLLERIGELRTLPVEQHLFCPRTGDDGSVYFDEDLANLNPDDDTVAVNERQKKIQEAYERKWLALEALQILAYDGEEARPHQEWLSGRLDNLMTSCEVCVRVFHQSRAEWKSKLIEQFDEDMVIDFLEIIDNMCIKRIKQGLETAKTVLLEAEPKARSVRILPNEATYAFFEGLSCDAFIRNEELLQQHFDEPFKLVQTKKRLKLQTFLPSMTRFLFSNNENRLHWAAVSWSTFKRDMLSSEFDWAVRDHLIGAMMKVQMTNLDLPFVSTFWNAVRLIVNKLDKDLITHSLRGLDGDFYRLLLDHLSLNSWGFHDIVATMKLLLEKAPVAFWDAMDAITPSTATIVEQVFNNPIFKQVLLTATEDNEGQVKNLEDALIWISPFVESIKPANLAPVCRAFANQFFSRLQSDHFSKFSRARCFRGGLDVLNNSLARMCEGKTVSTFVGQPTVNGMLELLSAHIKLIATSLKRLSGPKNQEDLRLSLSMIQHAFMLESQSLIVERQLITAKQPSPTESPPSRPIWTTLIQAIDAKNIELATHLLIAGRNLIGLEPLFMKPGIDKIPPTVRHFNDRFKLLSQSITDIIERLADFDIVQLNALFGQPTAASAIISSLFSSTTETRNSTVELLKVISTKDERREAIQHVLKQHYRNIIQGVSDSCRQITRKKAFAPAPSMVTTCMDVIDIMCNSTDGILRAQSFDSTQAGVTMNLWKNLWECLTMIFRTTEDWSNLGYYEKTTMMNFCRDTMQFADQLFDQCSIFATALRDISPDENTSNKGIELQKELLAWPKGTMGEMAKWLRLRDEFLSTKSVSLISKLLVRLKSVSIEVDTETLTYMERILSGEVRAKLSMQQQAQLLRALEIHLGHAVVKQEEPIKQQRQSSISKWMNTGADGKAKDVDARAKLLADTTRSASSFQAQREAIRARDAQAAKAVDQKKIADQAEFKRKRQLELENQKKERAAAIARAKQNRGISDQTAEAGSGLEGLGILGKDQAPKGEGLMHSSDESDDEDDIDEELFGIKKDKKARNGPKTNIINEVKLQMPVKKRRVVRSIKDMRARLAPDLTPLHKVILSWDYYHDGDFPPNSRRDNYATVSNTFRTPIDYQNTFEPLLTLEAWQGFVKAREENTFKPYEIRVTARSSVDAFQEIGSTMTHVENRDLNISEGDVVLFSKSKVPSAVEPHCLARVFKVARKQVHVEVSYRVMPSNPLLSSLLPSGKVFGSKIQSITPLEREYGALLGLQYYDLCDEIIQAKPSPLLEYKDNQLEPLIGNYNVNKAQAKAVKSAIDNDAFTLIQGPPGSGKTKTIVAIVGAILSDSLRPRGTTINVPGQPRTDTAPKKLLVCAPSNAAVDELVMRFKDGVKTLNGQERKLNIVRLGRSDAINANVQDVTLEELVNKKLGVDASNTKDAEATRKIFQEHKEASDQLRDARAQLDSGIVQGPELSKLQDDINTLRRRKTMLGTKIDETKDREKQAIRTAELNRRRAQEQILGEAHVICATLSGSGHEMFQSLSVEFETVIVDEAAQCVEMSALIPLKYGCAKCILVGDPKQLPPTVFSKEAARFQYEQSLFVRMQGNHPKDVHLLDTQYRMHPEISIFPSQTFYDSRLLDGNDMARLRKRPWHASSLLAPYRFFDVQGQHQAAPKGHSLINIAEINVALQLYNRLTSDFPGFDIKGKIGVITPYKSQLRELKNRFTQQYGSSILEEVEFNTTDAFQGRESEVIIFSCVRASPAGGIGFLQDIRRMNVGLTRAKSSLWVLGNSQSLVRGEFWRKLVEDARRRNRYTDGDLGTILRKHSSAFPAPANHTPHYSPMPSRPSQIRHELQSEPISHTAVNHRYSSFTPNPEPIKQETEDTYTITLDGKRKLSHDGDEDVKMEDTNMEDSSPISEGASNSLADSRLSTPVGFSDERRSSLTPAPDVKTPIPEMPQPRPGDVLGGMTRPKIRRRPREPANPLMQRPLPKKPKKN</sequence>
<feature type="region of interest" description="Disordered" evidence="8">
    <location>
        <begin position="1799"/>
        <end position="1821"/>
    </location>
</feature>
<comment type="caution">
    <text evidence="13">The sequence shown here is derived from an EMBL/GenBank/DDBJ whole genome shotgun (WGS) entry which is preliminary data.</text>
</comment>
<dbReference type="Pfam" id="PF13086">
    <property type="entry name" value="AAA_11"/>
    <property type="match status" value="1"/>
</dbReference>
<protein>
    <submittedName>
        <fullName evidence="13">tRNA-splicing endonuclease-like protein</fullName>
    </submittedName>
</protein>
<feature type="compositionally biased region" description="Acidic residues" evidence="8">
    <location>
        <begin position="1870"/>
        <end position="1881"/>
    </location>
</feature>
<evidence type="ECO:0000259" key="12">
    <source>
        <dbReference type="Pfam" id="PF23576"/>
    </source>
</evidence>
<dbReference type="EMBL" id="ML986626">
    <property type="protein sequence ID" value="KAF2263455.1"/>
    <property type="molecule type" value="Genomic_DNA"/>
</dbReference>
<dbReference type="GO" id="GO:0006369">
    <property type="term" value="P:termination of RNA polymerase II transcription"/>
    <property type="evidence" value="ECO:0007669"/>
    <property type="project" value="TreeGrafter"/>
</dbReference>
<dbReference type="Proteomes" id="UP000800093">
    <property type="component" value="Unassembled WGS sequence"/>
</dbReference>
<evidence type="ECO:0000256" key="4">
    <source>
        <dbReference type="ARBA" id="ARBA00022801"/>
    </source>
</evidence>
<evidence type="ECO:0000313" key="14">
    <source>
        <dbReference type="Proteomes" id="UP000800093"/>
    </source>
</evidence>
<dbReference type="SUPFAM" id="SSF52540">
    <property type="entry name" value="P-loop containing nucleoside triphosphate hydrolases"/>
    <property type="match status" value="1"/>
</dbReference>
<dbReference type="GO" id="GO:0016604">
    <property type="term" value="C:nuclear body"/>
    <property type="evidence" value="ECO:0007669"/>
    <property type="project" value="TreeGrafter"/>
</dbReference>
<evidence type="ECO:0000256" key="3">
    <source>
        <dbReference type="ARBA" id="ARBA00022741"/>
    </source>
</evidence>
<feature type="region of interest" description="Disordered" evidence="8">
    <location>
        <begin position="1857"/>
        <end position="1967"/>
    </location>
</feature>
<evidence type="ECO:0000256" key="7">
    <source>
        <dbReference type="ARBA" id="ARBA00023242"/>
    </source>
</evidence>
<dbReference type="FunFam" id="3.40.50.300:FF:000326">
    <property type="entry name" value="P-loop containing nucleoside triphosphate hydrolase"/>
    <property type="match status" value="1"/>
</dbReference>
<comment type="similarity">
    <text evidence="2">Belongs to the DNA2/NAM7 helicase family.</text>
</comment>
<evidence type="ECO:0000256" key="5">
    <source>
        <dbReference type="ARBA" id="ARBA00022806"/>
    </source>
</evidence>
<dbReference type="PANTHER" id="PTHR10887">
    <property type="entry name" value="DNA2/NAM7 HELICASE FAMILY"/>
    <property type="match status" value="1"/>
</dbReference>
<evidence type="ECO:0000259" key="9">
    <source>
        <dbReference type="Pfam" id="PF12726"/>
    </source>
</evidence>
<feature type="domain" description="DNA2/NAM7 helicase helicase" evidence="10">
    <location>
        <begin position="1275"/>
        <end position="1559"/>
    </location>
</feature>
<dbReference type="GO" id="GO:0005524">
    <property type="term" value="F:ATP binding"/>
    <property type="evidence" value="ECO:0007669"/>
    <property type="project" value="UniProtKB-KW"/>
</dbReference>
<gene>
    <name evidence="13" type="ORF">CC78DRAFT_275787</name>
</gene>
<dbReference type="GO" id="GO:0005694">
    <property type="term" value="C:chromosome"/>
    <property type="evidence" value="ECO:0007669"/>
    <property type="project" value="UniProtKB-ARBA"/>
</dbReference>
<accession>A0A9P4KBI5</accession>
<dbReference type="InterPro" id="IPR041677">
    <property type="entry name" value="DNA2/NAM7_AAA_11"/>
</dbReference>
<dbReference type="InterPro" id="IPR027417">
    <property type="entry name" value="P-loop_NTPase"/>
</dbReference>
<dbReference type="CDD" id="cd18042">
    <property type="entry name" value="DEXXQc_SETX"/>
    <property type="match status" value="1"/>
</dbReference>
<feature type="compositionally biased region" description="Polar residues" evidence="8">
    <location>
        <begin position="1882"/>
        <end position="1901"/>
    </location>
</feature>
<evidence type="ECO:0000256" key="8">
    <source>
        <dbReference type="SAM" id="MobiDB-lite"/>
    </source>
</evidence>
<dbReference type="InterPro" id="IPR045055">
    <property type="entry name" value="DNA2/NAM7-like"/>
</dbReference>
<dbReference type="GO" id="GO:0004519">
    <property type="term" value="F:endonuclease activity"/>
    <property type="evidence" value="ECO:0007669"/>
    <property type="project" value="UniProtKB-KW"/>
</dbReference>
<dbReference type="GO" id="GO:0004386">
    <property type="term" value="F:helicase activity"/>
    <property type="evidence" value="ECO:0007669"/>
    <property type="project" value="UniProtKB-KW"/>
</dbReference>
<feature type="region of interest" description="Disordered" evidence="8">
    <location>
        <begin position="966"/>
        <end position="1013"/>
    </location>
</feature>
<evidence type="ECO:0000256" key="2">
    <source>
        <dbReference type="ARBA" id="ARBA00007913"/>
    </source>
</evidence>
<dbReference type="Gene3D" id="3.40.50.300">
    <property type="entry name" value="P-loop containing nucleotide triphosphate hydrolases"/>
    <property type="match status" value="2"/>
</dbReference>
<organism evidence="13 14">
    <name type="scientific">Lojkania enalia</name>
    <dbReference type="NCBI Taxonomy" id="147567"/>
    <lineage>
        <taxon>Eukaryota</taxon>
        <taxon>Fungi</taxon>
        <taxon>Dikarya</taxon>
        <taxon>Ascomycota</taxon>
        <taxon>Pezizomycotina</taxon>
        <taxon>Dothideomycetes</taxon>
        <taxon>Pleosporomycetidae</taxon>
        <taxon>Pleosporales</taxon>
        <taxon>Pleosporales incertae sedis</taxon>
        <taxon>Lojkania</taxon>
    </lineage>
</organism>
<keyword evidence="6" id="KW-0067">ATP-binding</keyword>
<keyword evidence="14" id="KW-1185">Reference proteome</keyword>
<dbReference type="CDD" id="cd18808">
    <property type="entry name" value="SF1_C_Upf1"/>
    <property type="match status" value="1"/>
</dbReference>
<evidence type="ECO:0000256" key="6">
    <source>
        <dbReference type="ARBA" id="ARBA00022840"/>
    </source>
</evidence>
<dbReference type="OrthoDB" id="6513042at2759"/>
<feature type="domain" description="Helicase SEN1 beta-barrel" evidence="12">
    <location>
        <begin position="1128"/>
        <end position="1225"/>
    </location>
</feature>
<keyword evidence="5" id="KW-0347">Helicase</keyword>
<comment type="subcellular location">
    <subcellularLocation>
        <location evidence="1">Nucleus</location>
    </subcellularLocation>
</comment>
<keyword evidence="4" id="KW-0378">Hydrolase</keyword>
<keyword evidence="3" id="KW-0547">Nucleotide-binding</keyword>
<feature type="domain" description="Helicase Sen1 N-terminal" evidence="9">
    <location>
        <begin position="89"/>
        <end position="813"/>
    </location>
</feature>
<reference evidence="14" key="1">
    <citation type="journal article" date="2020" name="Stud. Mycol.">
        <title>101 Dothideomycetes genomes: A test case for predicting lifestyles and emergence of pathogens.</title>
        <authorList>
            <person name="Haridas S."/>
            <person name="Albert R."/>
            <person name="Binder M."/>
            <person name="Bloem J."/>
            <person name="LaButti K."/>
            <person name="Salamov A."/>
            <person name="Andreopoulos B."/>
            <person name="Baker S."/>
            <person name="Barry K."/>
            <person name="Bills G."/>
            <person name="Bluhm B."/>
            <person name="Cannon C."/>
            <person name="Castanera R."/>
            <person name="Culley D."/>
            <person name="Daum C."/>
            <person name="Ezra D."/>
            <person name="Gonzalez J."/>
            <person name="Henrissat B."/>
            <person name="Kuo A."/>
            <person name="Liang C."/>
            <person name="Lipzen A."/>
            <person name="Lutzoni F."/>
            <person name="Magnuson J."/>
            <person name="Mondo S."/>
            <person name="Nolan M."/>
            <person name="Ohm R."/>
            <person name="Pangilinan J."/>
            <person name="Park H.-J."/>
            <person name="Ramirez L."/>
            <person name="Alfaro M."/>
            <person name="Sun H."/>
            <person name="Tritt A."/>
            <person name="Yoshinaga Y."/>
            <person name="Zwiers L.-H."/>
            <person name="Turgeon B."/>
            <person name="Goodwin S."/>
            <person name="Spatafora J."/>
            <person name="Crous P."/>
            <person name="Grigoriev I."/>
        </authorList>
    </citation>
    <scope>NUCLEOTIDE SEQUENCE [LARGE SCALE GENOMIC DNA]</scope>
    <source>
        <strain evidence="14">CBS 304.66</strain>
    </source>
</reference>
<dbReference type="PANTHER" id="PTHR10887:SF495">
    <property type="entry name" value="HELICASE SENATAXIN ISOFORM X1-RELATED"/>
    <property type="match status" value="1"/>
</dbReference>
<keyword evidence="7" id="KW-0539">Nucleus</keyword>
<evidence type="ECO:0000259" key="11">
    <source>
        <dbReference type="Pfam" id="PF13087"/>
    </source>
</evidence>
<dbReference type="InterPro" id="IPR056474">
    <property type="entry name" value="SEN1_barrel"/>
</dbReference>
<dbReference type="InterPro" id="IPR024481">
    <property type="entry name" value="Helicase_Sen1_N"/>
</dbReference>
<feature type="domain" description="DNA2/NAM7 helicase-like C-terminal" evidence="11">
    <location>
        <begin position="1566"/>
        <end position="1762"/>
    </location>
</feature>
<dbReference type="GO" id="GO:0001147">
    <property type="term" value="F:transcription termination site sequence-specific DNA binding"/>
    <property type="evidence" value="ECO:0007669"/>
    <property type="project" value="TreeGrafter"/>
</dbReference>
<dbReference type="Pfam" id="PF13087">
    <property type="entry name" value="AAA_12"/>
    <property type="match status" value="1"/>
</dbReference>
<evidence type="ECO:0000313" key="13">
    <source>
        <dbReference type="EMBL" id="KAF2263455.1"/>
    </source>
</evidence>
<proteinExistence type="inferred from homology"/>